<dbReference type="AlphaFoldDB" id="A0A3M7S3J4"/>
<sequence>MFNLMKLVDLGRLENKPIIDSKVGNEIIPSTLHSLLRIGPAHPQENDEPISDLPVPELSNPKPKRINPKTENYTDQTCSDTKIVAALMGFSMEKQFSREERINPAFLSDTPIPSVKSDSKRPNYSYSYNPKYARAKDQELIPENVIFFMMIIFVELITKSMIREIIAKNFTSEALYTNIKSGNY</sequence>
<dbReference type="EMBL" id="REGN01002110">
    <property type="protein sequence ID" value="RNA30229.1"/>
    <property type="molecule type" value="Genomic_DNA"/>
</dbReference>
<gene>
    <name evidence="2" type="ORF">BpHYR1_039053</name>
</gene>
<evidence type="ECO:0000313" key="3">
    <source>
        <dbReference type="Proteomes" id="UP000276133"/>
    </source>
</evidence>
<accession>A0A3M7S3J4</accession>
<keyword evidence="3" id="KW-1185">Reference proteome</keyword>
<reference evidence="2 3" key="1">
    <citation type="journal article" date="2018" name="Sci. Rep.">
        <title>Genomic signatures of local adaptation to the degree of environmental predictability in rotifers.</title>
        <authorList>
            <person name="Franch-Gras L."/>
            <person name="Hahn C."/>
            <person name="Garcia-Roger E.M."/>
            <person name="Carmona M.J."/>
            <person name="Serra M."/>
            <person name="Gomez A."/>
        </authorList>
    </citation>
    <scope>NUCLEOTIDE SEQUENCE [LARGE SCALE GENOMIC DNA]</scope>
    <source>
        <strain evidence="2">HYR1</strain>
    </source>
</reference>
<protein>
    <submittedName>
        <fullName evidence="2">Uncharacterized protein</fullName>
    </submittedName>
</protein>
<feature type="region of interest" description="Disordered" evidence="1">
    <location>
        <begin position="39"/>
        <end position="74"/>
    </location>
</feature>
<name>A0A3M7S3J4_BRAPC</name>
<evidence type="ECO:0000256" key="1">
    <source>
        <dbReference type="SAM" id="MobiDB-lite"/>
    </source>
</evidence>
<evidence type="ECO:0000313" key="2">
    <source>
        <dbReference type="EMBL" id="RNA30229.1"/>
    </source>
</evidence>
<organism evidence="2 3">
    <name type="scientific">Brachionus plicatilis</name>
    <name type="common">Marine rotifer</name>
    <name type="synonym">Brachionus muelleri</name>
    <dbReference type="NCBI Taxonomy" id="10195"/>
    <lineage>
        <taxon>Eukaryota</taxon>
        <taxon>Metazoa</taxon>
        <taxon>Spiralia</taxon>
        <taxon>Gnathifera</taxon>
        <taxon>Rotifera</taxon>
        <taxon>Eurotatoria</taxon>
        <taxon>Monogononta</taxon>
        <taxon>Pseudotrocha</taxon>
        <taxon>Ploima</taxon>
        <taxon>Brachionidae</taxon>
        <taxon>Brachionus</taxon>
    </lineage>
</organism>
<proteinExistence type="predicted"/>
<dbReference type="Proteomes" id="UP000276133">
    <property type="component" value="Unassembled WGS sequence"/>
</dbReference>
<comment type="caution">
    <text evidence="2">The sequence shown here is derived from an EMBL/GenBank/DDBJ whole genome shotgun (WGS) entry which is preliminary data.</text>
</comment>